<dbReference type="Gene3D" id="1.10.490.50">
    <property type="entry name" value="Antibiotic binding domain of TipA-like multidrug resistance regulators"/>
    <property type="match status" value="1"/>
</dbReference>
<evidence type="ECO:0000256" key="3">
    <source>
        <dbReference type="ARBA" id="ARBA00023125"/>
    </source>
</evidence>
<dbReference type="RefSeq" id="WP_308490278.1">
    <property type="nucleotide sequence ID" value="NZ_JAVFCB010000009.1"/>
</dbReference>
<evidence type="ECO:0000313" key="6">
    <source>
        <dbReference type="EMBL" id="MDQ4215324.1"/>
    </source>
</evidence>
<protein>
    <submittedName>
        <fullName evidence="6">MerR family transcriptional regulator</fullName>
    </submittedName>
</protein>
<evidence type="ECO:0000256" key="1">
    <source>
        <dbReference type="ARBA" id="ARBA00022491"/>
    </source>
</evidence>
<feature type="domain" description="HTH merR-type" evidence="5">
    <location>
        <begin position="5"/>
        <end position="74"/>
    </location>
</feature>
<evidence type="ECO:0000259" key="5">
    <source>
        <dbReference type="PROSITE" id="PS50937"/>
    </source>
</evidence>
<dbReference type="SUPFAM" id="SSF89082">
    <property type="entry name" value="Antibiotic binding domain of TipA-like multidrug resistance regulators"/>
    <property type="match status" value="1"/>
</dbReference>
<reference evidence="6 7" key="1">
    <citation type="submission" date="2023-08" db="EMBL/GenBank/DDBJ databases">
        <title>Microbacterium sp. nov., isolated from a waste landfill.</title>
        <authorList>
            <person name="Wen W."/>
        </authorList>
    </citation>
    <scope>NUCLEOTIDE SEQUENCE [LARGE SCALE GENOMIC DNA]</scope>
    <source>
        <strain evidence="6 7">ASV81</strain>
    </source>
</reference>
<name>A0ABU0XJK1_9MICO</name>
<dbReference type="Pfam" id="PF07739">
    <property type="entry name" value="TipAS"/>
    <property type="match status" value="1"/>
</dbReference>
<gene>
    <name evidence="6" type="ORF">RBR11_15505</name>
</gene>
<dbReference type="SUPFAM" id="SSF46955">
    <property type="entry name" value="Putative DNA-binding domain"/>
    <property type="match status" value="1"/>
</dbReference>
<keyword evidence="7" id="KW-1185">Reference proteome</keyword>
<evidence type="ECO:0000313" key="7">
    <source>
        <dbReference type="Proteomes" id="UP001230289"/>
    </source>
</evidence>
<dbReference type="PANTHER" id="PTHR30204">
    <property type="entry name" value="REDOX-CYCLING DRUG-SENSING TRANSCRIPTIONAL ACTIVATOR SOXR"/>
    <property type="match status" value="1"/>
</dbReference>
<dbReference type="CDD" id="cd01106">
    <property type="entry name" value="HTH_TipAL-Mta"/>
    <property type="match status" value="1"/>
</dbReference>
<dbReference type="PROSITE" id="PS50937">
    <property type="entry name" value="HTH_MERR_2"/>
    <property type="match status" value="1"/>
</dbReference>
<proteinExistence type="predicted"/>
<dbReference type="Gene3D" id="1.10.1660.10">
    <property type="match status" value="1"/>
</dbReference>
<organism evidence="6 7">
    <name type="scientific">Microbacterium capsulatum</name>
    <dbReference type="NCBI Taxonomy" id="3041921"/>
    <lineage>
        <taxon>Bacteria</taxon>
        <taxon>Bacillati</taxon>
        <taxon>Actinomycetota</taxon>
        <taxon>Actinomycetes</taxon>
        <taxon>Micrococcales</taxon>
        <taxon>Microbacteriaceae</taxon>
        <taxon>Microbacterium</taxon>
    </lineage>
</organism>
<dbReference type="InterPro" id="IPR009061">
    <property type="entry name" value="DNA-bd_dom_put_sf"/>
</dbReference>
<sequence>MTGRDWSIQEIARLTGTTSRTLRHYDDIGLLPPSRIAANGYRHYDESALVRLQRILLLRELGLGLPQIAEVIGSGPAAGAPTGSAVVAAETEAAALDAHLAWLREEQTRLARQIASVEKTITALREGGTLMAENMFDGFDHTRYKEEVETRWGKNAYADSDRWWRELGAEGQAAWKARVAELNRDWIALAEADADPASAEAQDVARRHVEWLTGIPGTPAYGAGGDRRGYVIGLGEMYVADPRFGANYATTAGGTAGAEFVRDALRVYAEANL</sequence>
<dbReference type="Proteomes" id="UP001230289">
    <property type="component" value="Unassembled WGS sequence"/>
</dbReference>
<dbReference type="Pfam" id="PF13411">
    <property type="entry name" value="MerR_1"/>
    <property type="match status" value="1"/>
</dbReference>
<keyword evidence="4" id="KW-0804">Transcription</keyword>
<dbReference type="InterPro" id="IPR012925">
    <property type="entry name" value="TipAS_dom"/>
</dbReference>
<accession>A0ABU0XJK1</accession>
<keyword evidence="3" id="KW-0238">DNA-binding</keyword>
<keyword evidence="1" id="KW-0678">Repressor</keyword>
<keyword evidence="2" id="KW-0805">Transcription regulation</keyword>
<comment type="caution">
    <text evidence="6">The sequence shown here is derived from an EMBL/GenBank/DDBJ whole genome shotgun (WGS) entry which is preliminary data.</text>
</comment>
<dbReference type="InterPro" id="IPR036244">
    <property type="entry name" value="TipA-like_antibiotic-bd"/>
</dbReference>
<dbReference type="InterPro" id="IPR000551">
    <property type="entry name" value="MerR-type_HTH_dom"/>
</dbReference>
<dbReference type="SMART" id="SM00422">
    <property type="entry name" value="HTH_MERR"/>
    <property type="match status" value="1"/>
</dbReference>
<dbReference type="InterPro" id="IPR047057">
    <property type="entry name" value="MerR_fam"/>
</dbReference>
<dbReference type="PANTHER" id="PTHR30204:SF69">
    <property type="entry name" value="MERR-FAMILY TRANSCRIPTIONAL REGULATOR"/>
    <property type="match status" value="1"/>
</dbReference>
<dbReference type="EMBL" id="JAVFCB010000009">
    <property type="protein sequence ID" value="MDQ4215324.1"/>
    <property type="molecule type" value="Genomic_DNA"/>
</dbReference>
<evidence type="ECO:0000256" key="2">
    <source>
        <dbReference type="ARBA" id="ARBA00023015"/>
    </source>
</evidence>
<dbReference type="PRINTS" id="PR00040">
    <property type="entry name" value="HTHMERR"/>
</dbReference>
<evidence type="ECO:0000256" key="4">
    <source>
        <dbReference type="ARBA" id="ARBA00023163"/>
    </source>
</evidence>